<dbReference type="InterPro" id="IPR052922">
    <property type="entry name" value="Cytidylate_Kinase-2"/>
</dbReference>
<name>A0A4Y3TNC3_9PROT</name>
<sequence>MLNDVVQHDAWIVEGLQFKWADSAVERADYIVILDIARWKNIVRILRRFITRQLSLAHRNRGTLQALREEMHWSADYYDHERQMLFEKTNCWPDKVRIIRSHQDSIALMQALQIKI</sequence>
<dbReference type="EMBL" id="BJMU01000002">
    <property type="protein sequence ID" value="GEB82315.1"/>
    <property type="molecule type" value="Genomic_DNA"/>
</dbReference>
<protein>
    <recommendedName>
        <fullName evidence="3">Adenylate kinase</fullName>
    </recommendedName>
</protein>
<evidence type="ECO:0008006" key="3">
    <source>
        <dbReference type="Google" id="ProtNLM"/>
    </source>
</evidence>
<reference evidence="1 2" key="1">
    <citation type="submission" date="2019-06" db="EMBL/GenBank/DDBJ databases">
        <title>Whole genome shotgun sequence of Acetobacter orleanensis NBRC 13752.</title>
        <authorList>
            <person name="Hosoyama A."/>
            <person name="Uohara A."/>
            <person name="Ohji S."/>
            <person name="Ichikawa N."/>
        </authorList>
    </citation>
    <scope>NUCLEOTIDE SEQUENCE [LARGE SCALE GENOMIC DNA]</scope>
    <source>
        <strain evidence="1 2">NBRC 13752</strain>
    </source>
</reference>
<proteinExistence type="predicted"/>
<evidence type="ECO:0000313" key="1">
    <source>
        <dbReference type="EMBL" id="GEB82315.1"/>
    </source>
</evidence>
<accession>A0A4Y3TNC3</accession>
<gene>
    <name evidence="1" type="ORF">AOR01nite_07920</name>
</gene>
<dbReference type="PANTHER" id="PTHR37816">
    <property type="entry name" value="YALI0E33011P"/>
    <property type="match status" value="1"/>
</dbReference>
<dbReference type="AlphaFoldDB" id="A0A4Y3TNC3"/>
<keyword evidence="2" id="KW-1185">Reference proteome</keyword>
<dbReference type="PANTHER" id="PTHR37816:SF2">
    <property type="entry name" value="DNA TOPOLOGY MODULATION PROTEIN FLAR-RELATED PROTEIN"/>
    <property type="match status" value="1"/>
</dbReference>
<dbReference type="Proteomes" id="UP000317617">
    <property type="component" value="Unassembled WGS sequence"/>
</dbReference>
<comment type="caution">
    <text evidence="1">The sequence shown here is derived from an EMBL/GenBank/DDBJ whole genome shotgun (WGS) entry which is preliminary data.</text>
</comment>
<organism evidence="1 2">
    <name type="scientific">Acetobacter orleanensis</name>
    <dbReference type="NCBI Taxonomy" id="104099"/>
    <lineage>
        <taxon>Bacteria</taxon>
        <taxon>Pseudomonadati</taxon>
        <taxon>Pseudomonadota</taxon>
        <taxon>Alphaproteobacteria</taxon>
        <taxon>Acetobacterales</taxon>
        <taxon>Acetobacteraceae</taxon>
        <taxon>Acetobacter</taxon>
    </lineage>
</organism>
<evidence type="ECO:0000313" key="2">
    <source>
        <dbReference type="Proteomes" id="UP000317617"/>
    </source>
</evidence>